<dbReference type="InterPro" id="IPR047109">
    <property type="entry name" value="CAD-like"/>
</dbReference>
<comment type="cofactor">
    <cofactor evidence="1 5">
        <name>Zn(2+)</name>
        <dbReference type="ChEBI" id="CHEBI:29105"/>
    </cofactor>
</comment>
<comment type="similarity">
    <text evidence="5">Belongs to the zinc-containing alcohol dehydrogenase family.</text>
</comment>
<dbReference type="SUPFAM" id="SSF51735">
    <property type="entry name" value="NAD(P)-binding Rossmann-fold domains"/>
    <property type="match status" value="1"/>
</dbReference>
<keyword evidence="4" id="KW-0560">Oxidoreductase</keyword>
<dbReference type="InterPro" id="IPR036291">
    <property type="entry name" value="NAD(P)-bd_dom_sf"/>
</dbReference>
<dbReference type="Pfam" id="PF08240">
    <property type="entry name" value="ADH_N"/>
    <property type="match status" value="1"/>
</dbReference>
<dbReference type="Pfam" id="PF00107">
    <property type="entry name" value="ADH_zinc_N"/>
    <property type="match status" value="1"/>
</dbReference>
<dbReference type="Gene3D" id="3.40.50.720">
    <property type="entry name" value="NAD(P)-binding Rossmann-like Domain"/>
    <property type="match status" value="1"/>
</dbReference>
<evidence type="ECO:0000256" key="3">
    <source>
        <dbReference type="ARBA" id="ARBA00022833"/>
    </source>
</evidence>
<keyword evidence="3 5" id="KW-0862">Zinc</keyword>
<dbReference type="AlphaFoldDB" id="A0AAU6NEH2"/>
<feature type="domain" description="Enoyl reductase (ER)" evidence="6">
    <location>
        <begin position="19"/>
        <end position="350"/>
    </location>
</feature>
<dbReference type="PROSITE" id="PS00059">
    <property type="entry name" value="ADH_ZINC"/>
    <property type="match status" value="1"/>
</dbReference>
<dbReference type="Gene3D" id="3.90.180.10">
    <property type="entry name" value="Medium-chain alcohol dehydrogenases, catalytic domain"/>
    <property type="match status" value="1"/>
</dbReference>
<dbReference type="InterPro" id="IPR020843">
    <property type="entry name" value="ER"/>
</dbReference>
<dbReference type="InterPro" id="IPR013149">
    <property type="entry name" value="ADH-like_C"/>
</dbReference>
<dbReference type="FunFam" id="3.40.50.720:FF:000022">
    <property type="entry name" value="Cinnamyl alcohol dehydrogenase"/>
    <property type="match status" value="1"/>
</dbReference>
<sequence>MALTEGTPAYGWAAFDKASPLKAFQFFRRTPRPDDVTFKVKYCGICHSDLHQIHDDWGSAVFPMVPGHEITGIVSAVGADVKKFKVGDRVGVGCVLNSCRECENCQGGLENYCHKKMIWSYNDYDFYIDNKLTYGGYSNVMIASERYVLQIPDAVPLDIAAPLLCAGITVYSPMKYYGLEQGGKNFGVVGLGGLGHVAAKIAKAFGKHVTVISRSATKEKEAFEHLNADSFLVSTDKKQMEAAAKSLDFIIDTVAAKHDVNEYLQLLKVNGKLINIGLPAGSIEVSPFVIANSRLTLGGSMVGGIAETQEVLDFCGEHNITCEIETIPIDYVNTAMERLKKGEVKYRFVIDIEGSLKPPVSPL</sequence>
<dbReference type="InterPro" id="IPR011032">
    <property type="entry name" value="GroES-like_sf"/>
</dbReference>
<dbReference type="CDD" id="cd05283">
    <property type="entry name" value="CAD1"/>
    <property type="match status" value="1"/>
</dbReference>
<dbReference type="InterPro" id="IPR013154">
    <property type="entry name" value="ADH-like_N"/>
</dbReference>
<name>A0AAU6NEH2_9MARC</name>
<evidence type="ECO:0000259" key="6">
    <source>
        <dbReference type="SMART" id="SM00829"/>
    </source>
</evidence>
<evidence type="ECO:0000256" key="5">
    <source>
        <dbReference type="RuleBase" id="RU361277"/>
    </source>
</evidence>
<dbReference type="EMBL" id="PP405610">
    <property type="protein sequence ID" value="WWO62210.1"/>
    <property type="molecule type" value="mRNA"/>
</dbReference>
<organism evidence="7">
    <name type="scientific">Haplomitrium mnioides</name>
    <dbReference type="NCBI Taxonomy" id="56921"/>
    <lineage>
        <taxon>Eukaryota</taxon>
        <taxon>Viridiplantae</taxon>
        <taxon>Streptophyta</taxon>
        <taxon>Embryophyta</taxon>
        <taxon>Marchantiophyta</taxon>
        <taxon>Haplomitriopsida</taxon>
        <taxon>Haplomitriidae</taxon>
        <taxon>Calobryales</taxon>
        <taxon>Haplomitriaceae</taxon>
        <taxon>Haplomitrium</taxon>
    </lineage>
</organism>
<dbReference type="SMART" id="SM00829">
    <property type="entry name" value="PKS_ER"/>
    <property type="match status" value="1"/>
</dbReference>
<reference evidence="7" key="1">
    <citation type="submission" date="2024-02" db="EMBL/GenBank/DDBJ databases">
        <title>Systematic characterization of cinnamyl alcohol dehydrogenase members revealed classification and functional divergence in Haplomitrium mnioides.</title>
        <authorList>
            <person name="Wang L."/>
            <person name="Wang J."/>
            <person name="Zhu H."/>
            <person name="Wu Y."/>
        </authorList>
    </citation>
    <scope>NUCLEOTIDE SEQUENCE</scope>
</reference>
<gene>
    <name evidence="7" type="primary">CAD2</name>
</gene>
<evidence type="ECO:0000313" key="7">
    <source>
        <dbReference type="EMBL" id="WWO62210.1"/>
    </source>
</evidence>
<dbReference type="PANTHER" id="PTHR42683">
    <property type="entry name" value="ALDEHYDE REDUCTASE"/>
    <property type="match status" value="1"/>
</dbReference>
<dbReference type="GO" id="GO:0016616">
    <property type="term" value="F:oxidoreductase activity, acting on the CH-OH group of donors, NAD or NADP as acceptor"/>
    <property type="evidence" value="ECO:0007669"/>
    <property type="project" value="InterPro"/>
</dbReference>
<keyword evidence="2 5" id="KW-0479">Metal-binding</keyword>
<dbReference type="SUPFAM" id="SSF50129">
    <property type="entry name" value="GroES-like"/>
    <property type="match status" value="1"/>
</dbReference>
<evidence type="ECO:0000256" key="4">
    <source>
        <dbReference type="ARBA" id="ARBA00023002"/>
    </source>
</evidence>
<dbReference type="InterPro" id="IPR002328">
    <property type="entry name" value="ADH_Zn_CS"/>
</dbReference>
<evidence type="ECO:0000256" key="2">
    <source>
        <dbReference type="ARBA" id="ARBA00022723"/>
    </source>
</evidence>
<evidence type="ECO:0000256" key="1">
    <source>
        <dbReference type="ARBA" id="ARBA00001947"/>
    </source>
</evidence>
<protein>
    <submittedName>
        <fullName evidence="7">Cinnamyl alcohol dehydrogenase 2</fullName>
    </submittedName>
</protein>
<accession>A0AAU6NEH2</accession>
<dbReference type="GO" id="GO:0008270">
    <property type="term" value="F:zinc ion binding"/>
    <property type="evidence" value="ECO:0007669"/>
    <property type="project" value="InterPro"/>
</dbReference>
<proteinExistence type="evidence at transcript level"/>